<keyword evidence="5" id="KW-1133">Transmembrane helix</keyword>
<dbReference type="Pfam" id="PF02472">
    <property type="entry name" value="ExbD"/>
    <property type="match status" value="1"/>
</dbReference>
<dbReference type="AlphaFoldDB" id="A0A4U1J479"/>
<feature type="chain" id="PRO_5020543364" description="TonB C-terminal domain-containing protein" evidence="8">
    <location>
        <begin position="17"/>
        <end position="229"/>
    </location>
</feature>
<keyword evidence="6" id="KW-0472">Membrane</keyword>
<reference evidence="9 10" key="1">
    <citation type="submission" date="2019-04" db="EMBL/GenBank/DDBJ databases">
        <authorList>
            <person name="Li Y."/>
            <person name="Wang J."/>
        </authorList>
    </citation>
    <scope>NUCLEOTIDE SEQUENCE [LARGE SCALE GENOMIC DNA]</scope>
    <source>
        <strain evidence="9 10">DSM 14668</strain>
    </source>
</reference>
<feature type="signal peptide" evidence="8">
    <location>
        <begin position="1"/>
        <end position="16"/>
    </location>
</feature>
<evidence type="ECO:0000256" key="7">
    <source>
        <dbReference type="RuleBase" id="RU003879"/>
    </source>
</evidence>
<dbReference type="Gene3D" id="3.30.420.270">
    <property type="match status" value="1"/>
</dbReference>
<keyword evidence="7" id="KW-0813">Transport</keyword>
<evidence type="ECO:0000256" key="5">
    <source>
        <dbReference type="ARBA" id="ARBA00022989"/>
    </source>
</evidence>
<evidence type="ECO:0000256" key="3">
    <source>
        <dbReference type="ARBA" id="ARBA00022475"/>
    </source>
</evidence>
<keyword evidence="10" id="KW-1185">Reference proteome</keyword>
<sequence>MRPSLPFALVSLPLLAACQAAVPTPAASPPSEVAPATPALPFDLPQAAESTNDANVFTVVLGPNGAIRIDGQVVPSDEEVRALAKRAHEQVPDVRAVIQADGLTLWKSVVHTMDLLKQAGIEKVAFGVAKQDHTSGNMPPPTNPGNNVWACQFPAASDAAGIDDATVVLVVAVAANGSPEWVQIVSDPGHGFGMVAAQCAMARTYSPALNKEGRPMAAKTPPIRVRFVR</sequence>
<evidence type="ECO:0000256" key="8">
    <source>
        <dbReference type="SAM" id="SignalP"/>
    </source>
</evidence>
<accession>A0A4U1J479</accession>
<evidence type="ECO:0000256" key="1">
    <source>
        <dbReference type="ARBA" id="ARBA00004162"/>
    </source>
</evidence>
<dbReference type="GO" id="GO:0022857">
    <property type="term" value="F:transmembrane transporter activity"/>
    <property type="evidence" value="ECO:0007669"/>
    <property type="project" value="InterPro"/>
</dbReference>
<protein>
    <recommendedName>
        <fullName evidence="11">TonB C-terminal domain-containing protein</fullName>
    </recommendedName>
</protein>
<evidence type="ECO:0000313" key="9">
    <source>
        <dbReference type="EMBL" id="TKD02024.1"/>
    </source>
</evidence>
<dbReference type="OrthoDB" id="9793581at2"/>
<comment type="subcellular location">
    <subcellularLocation>
        <location evidence="1">Cell membrane</location>
        <topology evidence="1">Single-pass membrane protein</topology>
    </subcellularLocation>
    <subcellularLocation>
        <location evidence="7">Cell membrane</location>
        <topology evidence="7">Single-pass type II membrane protein</topology>
    </subcellularLocation>
</comment>
<evidence type="ECO:0008006" key="11">
    <source>
        <dbReference type="Google" id="ProtNLM"/>
    </source>
</evidence>
<proteinExistence type="inferred from homology"/>
<dbReference type="EMBL" id="SSMQ01000036">
    <property type="protein sequence ID" value="TKD02024.1"/>
    <property type="molecule type" value="Genomic_DNA"/>
</dbReference>
<comment type="similarity">
    <text evidence="2 7">Belongs to the ExbD/TolR family.</text>
</comment>
<name>A0A4U1J479_9BACT</name>
<dbReference type="Proteomes" id="UP000309215">
    <property type="component" value="Unassembled WGS sequence"/>
</dbReference>
<keyword evidence="3" id="KW-1003">Cell membrane</keyword>
<dbReference type="RefSeq" id="WP_136932462.1">
    <property type="nucleotide sequence ID" value="NZ_SSMQ01000036.1"/>
</dbReference>
<evidence type="ECO:0000313" key="10">
    <source>
        <dbReference type="Proteomes" id="UP000309215"/>
    </source>
</evidence>
<evidence type="ECO:0000256" key="2">
    <source>
        <dbReference type="ARBA" id="ARBA00005811"/>
    </source>
</evidence>
<keyword evidence="7" id="KW-0653">Protein transport</keyword>
<keyword evidence="4 7" id="KW-0812">Transmembrane</keyword>
<comment type="caution">
    <text evidence="9">The sequence shown here is derived from an EMBL/GenBank/DDBJ whole genome shotgun (WGS) entry which is preliminary data.</text>
</comment>
<evidence type="ECO:0000256" key="4">
    <source>
        <dbReference type="ARBA" id="ARBA00022692"/>
    </source>
</evidence>
<dbReference type="GO" id="GO:0015031">
    <property type="term" value="P:protein transport"/>
    <property type="evidence" value="ECO:0007669"/>
    <property type="project" value="UniProtKB-KW"/>
</dbReference>
<evidence type="ECO:0000256" key="6">
    <source>
        <dbReference type="ARBA" id="ARBA00023136"/>
    </source>
</evidence>
<organism evidence="9 10">
    <name type="scientific">Polyangium fumosum</name>
    <dbReference type="NCBI Taxonomy" id="889272"/>
    <lineage>
        <taxon>Bacteria</taxon>
        <taxon>Pseudomonadati</taxon>
        <taxon>Myxococcota</taxon>
        <taxon>Polyangia</taxon>
        <taxon>Polyangiales</taxon>
        <taxon>Polyangiaceae</taxon>
        <taxon>Polyangium</taxon>
    </lineage>
</organism>
<dbReference type="GO" id="GO:0005886">
    <property type="term" value="C:plasma membrane"/>
    <property type="evidence" value="ECO:0007669"/>
    <property type="project" value="UniProtKB-SubCell"/>
</dbReference>
<keyword evidence="8" id="KW-0732">Signal</keyword>
<gene>
    <name evidence="9" type="ORF">E8A74_29615</name>
</gene>
<dbReference type="InterPro" id="IPR003400">
    <property type="entry name" value="ExbD"/>
</dbReference>
<dbReference type="PROSITE" id="PS51257">
    <property type="entry name" value="PROKAR_LIPOPROTEIN"/>
    <property type="match status" value="1"/>
</dbReference>